<dbReference type="InterPro" id="IPR000792">
    <property type="entry name" value="Tscrpt_reg_LuxR_C"/>
</dbReference>
<dbReference type="PANTHER" id="PTHR16305:SF35">
    <property type="entry name" value="TRANSCRIPTIONAL ACTIVATOR DOMAIN"/>
    <property type="match status" value="1"/>
</dbReference>
<dbReference type="RefSeq" id="WP_089226578.1">
    <property type="nucleotide sequence ID" value="NZ_FZOF01000017.1"/>
</dbReference>
<dbReference type="InterPro" id="IPR016032">
    <property type="entry name" value="Sig_transdc_resp-reg_C-effctor"/>
</dbReference>
<proteinExistence type="predicted"/>
<dbReference type="CDD" id="cd06170">
    <property type="entry name" value="LuxR_C_like"/>
    <property type="match status" value="1"/>
</dbReference>
<sequence length="941" mass="99335">MHDAVSRTTYSPHLRGRDDEIGALRAALDSVLRGEGTCVLLEGASGTGKSGLLTRLDELAGAAGFDVLWVRADELDQYAPLAALHSAVQGSAAPARGAPDATGDRRLWLLDGITDALEERSQRAPVAVLVDDAQWADPATLFALRTLPGRLAAYRVLWVIAVRSDAERADVTRMSRVLRDRGAQGLTLGPLPAAALGQLATDVLGAAPTPALSRLLDGSAGNPFLAIELLRSLRDADAVGFHGGTATPLTREIPAGFRRSVQERLDRLPEDARHLLQIGSVLGRAFDLGTVARMLGRPVGGLLSAVDAVMRAQLLVSAGRRFAFRHDLIRQAVHDELPLPVRVALHRDAADALREGGGDRAEIAWHLVLAGGTVDDASLHTLTTAVRELSRTVPGSAADLARQAADLLPAHDARRVELLTNAAELLGWTRRVTEALELVDATICDGPAPAQEAALRLVGGEIHQAAGDDAAAMAHLERALELPDLPEDLRVRLLKAKATAHIHRREIAAAEETDTGLVEAAYRSADPAVVVSAMVFQSQTAFYRGRLSRALELAEHSALRAATTADGLRLRPPRIPALWLAIALVSSDRLEDTARVLREGRRSAESLGLGWSLPHWHACQAIALLEGGALDDAAVEAEACLTVAGELETARAVPLARAVLALVDTARGDVAQAGAHLRAATAATPGATPYGPWTALAHARVLQAQGRGTAAAEALGAFHSGDRTAWLLSLPPGHWPALARTALRGGDRATAGAVAAVVHTLAEENGDQGVVLAVRDHIDGLLHDDPVALRAAVAGHGLDGRLPALAAAHEDLGALLAATRGRTDEAVAALEEAARLTAASGAVHDHERVRRLLRDLGVRAAGMPRRAAATSGWESLTESELKVVPLVAEGLTNRAIADRLYVSVHTVNTHLKHVFTKLGINTRVELTRLVVERARSGTDRP</sequence>
<gene>
    <name evidence="4" type="ORF">SAMN05216252_11712</name>
</gene>
<dbReference type="Gene3D" id="3.40.50.300">
    <property type="entry name" value="P-loop containing nucleotide triphosphate hydrolases"/>
    <property type="match status" value="1"/>
</dbReference>
<evidence type="ECO:0000313" key="5">
    <source>
        <dbReference type="Proteomes" id="UP000198280"/>
    </source>
</evidence>
<dbReference type="GO" id="GO:0006355">
    <property type="term" value="P:regulation of DNA-templated transcription"/>
    <property type="evidence" value="ECO:0007669"/>
    <property type="project" value="InterPro"/>
</dbReference>
<evidence type="ECO:0000256" key="2">
    <source>
        <dbReference type="ARBA" id="ARBA00022840"/>
    </source>
</evidence>
<dbReference type="Proteomes" id="UP000198280">
    <property type="component" value="Unassembled WGS sequence"/>
</dbReference>
<keyword evidence="2" id="KW-0067">ATP-binding</keyword>
<dbReference type="GO" id="GO:0003677">
    <property type="term" value="F:DNA binding"/>
    <property type="evidence" value="ECO:0007669"/>
    <property type="project" value="InterPro"/>
</dbReference>
<dbReference type="GO" id="GO:0005524">
    <property type="term" value="F:ATP binding"/>
    <property type="evidence" value="ECO:0007669"/>
    <property type="project" value="UniProtKB-KW"/>
</dbReference>
<keyword evidence="5" id="KW-1185">Reference proteome</keyword>
<dbReference type="Gene3D" id="1.10.10.10">
    <property type="entry name" value="Winged helix-like DNA-binding domain superfamily/Winged helix DNA-binding domain"/>
    <property type="match status" value="1"/>
</dbReference>
<dbReference type="SUPFAM" id="SSF46894">
    <property type="entry name" value="C-terminal effector domain of the bipartite response regulators"/>
    <property type="match status" value="1"/>
</dbReference>
<dbReference type="PROSITE" id="PS50043">
    <property type="entry name" value="HTH_LUXR_2"/>
    <property type="match status" value="1"/>
</dbReference>
<dbReference type="GO" id="GO:0004016">
    <property type="term" value="F:adenylate cyclase activity"/>
    <property type="evidence" value="ECO:0007669"/>
    <property type="project" value="TreeGrafter"/>
</dbReference>
<protein>
    <submittedName>
        <fullName evidence="4">Regulatory protein, luxR family</fullName>
    </submittedName>
</protein>
<dbReference type="SUPFAM" id="SSF48452">
    <property type="entry name" value="TPR-like"/>
    <property type="match status" value="1"/>
</dbReference>
<dbReference type="Pfam" id="PF00196">
    <property type="entry name" value="GerE"/>
    <property type="match status" value="1"/>
</dbReference>
<dbReference type="GO" id="GO:0005737">
    <property type="term" value="C:cytoplasm"/>
    <property type="evidence" value="ECO:0007669"/>
    <property type="project" value="TreeGrafter"/>
</dbReference>
<accession>A0A239KSF4</accession>
<dbReference type="EMBL" id="FZOF01000017">
    <property type="protein sequence ID" value="SNT21276.1"/>
    <property type="molecule type" value="Genomic_DNA"/>
</dbReference>
<dbReference type="SUPFAM" id="SSF52540">
    <property type="entry name" value="P-loop containing nucleoside triphosphate hydrolases"/>
    <property type="match status" value="1"/>
</dbReference>
<dbReference type="PROSITE" id="PS00622">
    <property type="entry name" value="HTH_LUXR_1"/>
    <property type="match status" value="1"/>
</dbReference>
<dbReference type="InterPro" id="IPR027417">
    <property type="entry name" value="P-loop_NTPase"/>
</dbReference>
<reference evidence="4 5" key="1">
    <citation type="submission" date="2017-06" db="EMBL/GenBank/DDBJ databases">
        <authorList>
            <person name="Kim H.J."/>
            <person name="Triplett B.A."/>
        </authorList>
    </citation>
    <scope>NUCLEOTIDE SEQUENCE [LARGE SCALE GENOMIC DNA]</scope>
    <source>
        <strain evidence="4 5">CGMCC 4.1858</strain>
    </source>
</reference>
<dbReference type="PRINTS" id="PR00038">
    <property type="entry name" value="HTHLUXR"/>
</dbReference>
<keyword evidence="1" id="KW-0547">Nucleotide-binding</keyword>
<name>A0A239KSF4_9ACTN</name>
<dbReference type="InterPro" id="IPR041664">
    <property type="entry name" value="AAA_16"/>
</dbReference>
<dbReference type="InterPro" id="IPR036388">
    <property type="entry name" value="WH-like_DNA-bd_sf"/>
</dbReference>
<dbReference type="SMART" id="SM00421">
    <property type="entry name" value="HTH_LUXR"/>
    <property type="match status" value="1"/>
</dbReference>
<dbReference type="Gene3D" id="1.25.40.10">
    <property type="entry name" value="Tetratricopeptide repeat domain"/>
    <property type="match status" value="1"/>
</dbReference>
<dbReference type="OrthoDB" id="8482304at2"/>
<feature type="domain" description="HTH luxR-type" evidence="3">
    <location>
        <begin position="869"/>
        <end position="934"/>
    </location>
</feature>
<dbReference type="AlphaFoldDB" id="A0A239KSF4"/>
<evidence type="ECO:0000259" key="3">
    <source>
        <dbReference type="PROSITE" id="PS50043"/>
    </source>
</evidence>
<evidence type="ECO:0000256" key="1">
    <source>
        <dbReference type="ARBA" id="ARBA00022741"/>
    </source>
</evidence>
<dbReference type="InterPro" id="IPR011990">
    <property type="entry name" value="TPR-like_helical_dom_sf"/>
</dbReference>
<evidence type="ECO:0000313" key="4">
    <source>
        <dbReference type="EMBL" id="SNT21276.1"/>
    </source>
</evidence>
<organism evidence="4 5">
    <name type="scientific">Actinacidiphila glaucinigra</name>
    <dbReference type="NCBI Taxonomy" id="235986"/>
    <lineage>
        <taxon>Bacteria</taxon>
        <taxon>Bacillati</taxon>
        <taxon>Actinomycetota</taxon>
        <taxon>Actinomycetes</taxon>
        <taxon>Kitasatosporales</taxon>
        <taxon>Streptomycetaceae</taxon>
        <taxon>Actinacidiphila</taxon>
    </lineage>
</organism>
<dbReference type="PANTHER" id="PTHR16305">
    <property type="entry name" value="TESTICULAR SOLUBLE ADENYLYL CYCLASE"/>
    <property type="match status" value="1"/>
</dbReference>
<dbReference type="Pfam" id="PF13191">
    <property type="entry name" value="AAA_16"/>
    <property type="match status" value="1"/>
</dbReference>